<feature type="transmembrane region" description="Helical" evidence="1">
    <location>
        <begin position="427"/>
        <end position="448"/>
    </location>
</feature>
<dbReference type="EMBL" id="CP022530">
    <property type="protein sequence ID" value="ASP40279.1"/>
    <property type="molecule type" value="Genomic_DNA"/>
</dbReference>
<keyword evidence="1" id="KW-0812">Transmembrane</keyword>
<keyword evidence="3" id="KW-1185">Reference proteome</keyword>
<gene>
    <name evidence="2" type="ORF">CHH28_17055</name>
</gene>
<dbReference type="InterPro" id="IPR005625">
    <property type="entry name" value="PepSY-ass_TM"/>
</dbReference>
<dbReference type="PANTHER" id="PTHR34219">
    <property type="entry name" value="IRON-REGULATED INNER MEMBRANE PROTEIN-RELATED"/>
    <property type="match status" value="1"/>
</dbReference>
<dbReference type="AlphaFoldDB" id="A0A222FNF3"/>
<protein>
    <recommendedName>
        <fullName evidence="4">Peptidase</fullName>
    </recommendedName>
</protein>
<evidence type="ECO:0008006" key="4">
    <source>
        <dbReference type="Google" id="ProtNLM"/>
    </source>
</evidence>
<accession>A0A222FNF3</accession>
<feature type="transmembrane region" description="Helical" evidence="1">
    <location>
        <begin position="517"/>
        <end position="535"/>
    </location>
</feature>
<name>A0A222FNF3_9GAMM</name>
<evidence type="ECO:0000313" key="3">
    <source>
        <dbReference type="Proteomes" id="UP000202440"/>
    </source>
</evidence>
<feature type="transmembrane region" description="Helical" evidence="1">
    <location>
        <begin position="229"/>
        <end position="251"/>
    </location>
</feature>
<feature type="transmembrane region" description="Helical" evidence="1">
    <location>
        <begin position="494"/>
        <end position="510"/>
    </location>
</feature>
<keyword evidence="1" id="KW-0472">Membrane</keyword>
<feature type="transmembrane region" description="Helical" evidence="1">
    <location>
        <begin position="460"/>
        <end position="482"/>
    </location>
</feature>
<evidence type="ECO:0000256" key="1">
    <source>
        <dbReference type="SAM" id="Phobius"/>
    </source>
</evidence>
<sequence length="582" mass="64823">MAAGRGSPGQWPLGTAAFVARFAVFLWCDIGDAGDADLVAGSVVVTGSARGVGVGQLPAYLYRYLYVANQPSAATTVASAGGAYLCFGWSVLVAVVRWRQSLSAVHTWLGLLCGWWLFFMFATGTLGYLDVQLDAWLQPELHEQRDVSPQQALPVLQQHLAQQQASEWRVHFPYQQQRPFYEAYWRSDERHAAVLQQQGEQWRLADMPDWGGQWLYQLHYRFHYFGRDAARVLACALSAWLLLVLISGVVVHKKILQEMLLLRPDKGLRSWLDGHNVLAVTALPYFLVMAYSGLLFYGTSAWPAAVQGGYGFADDARSQYFDDVRSQVPQAAPVEPKHGVDLLTLQQMALQHWGAGQLASIRIDWPNGMARLTRVEHSIVRGGEMAYVDMATGQWQAQEDGKSALQTLQQGLFGLHEGLFAEPVLRALYLLAGVMGCVLIASGHVIWLRKRERRRDHWWHVVRVLNLASFAGLPAAIATFMLLQRSGLLGLDQAQDGLFLTWLLLALAAIRIAPSWLYGLAAGLWLAVAIIDWWHQPLASWQAMVQGNGDWLAVQLMAWSIAAMLVAITVWQRRTALQGATR</sequence>
<keyword evidence="1" id="KW-1133">Transmembrane helix</keyword>
<feature type="transmembrane region" description="Helical" evidence="1">
    <location>
        <begin position="108"/>
        <end position="129"/>
    </location>
</feature>
<organism evidence="2 3">
    <name type="scientific">Bacterioplanes sanyensis</name>
    <dbReference type="NCBI Taxonomy" id="1249553"/>
    <lineage>
        <taxon>Bacteria</taxon>
        <taxon>Pseudomonadati</taxon>
        <taxon>Pseudomonadota</taxon>
        <taxon>Gammaproteobacteria</taxon>
        <taxon>Oceanospirillales</taxon>
        <taxon>Oceanospirillaceae</taxon>
        <taxon>Bacterioplanes</taxon>
    </lineage>
</organism>
<feature type="transmembrane region" description="Helical" evidence="1">
    <location>
        <begin position="551"/>
        <end position="571"/>
    </location>
</feature>
<dbReference type="Pfam" id="PF03929">
    <property type="entry name" value="PepSY_TM"/>
    <property type="match status" value="1"/>
</dbReference>
<feature type="transmembrane region" description="Helical" evidence="1">
    <location>
        <begin position="272"/>
        <end position="297"/>
    </location>
</feature>
<dbReference type="KEGG" id="bsan:CHH28_17055"/>
<dbReference type="PANTHER" id="PTHR34219:SF4">
    <property type="entry name" value="PEPSY DOMAIN-CONTAINING PROTEIN"/>
    <property type="match status" value="1"/>
</dbReference>
<dbReference type="Proteomes" id="UP000202440">
    <property type="component" value="Chromosome"/>
</dbReference>
<proteinExistence type="predicted"/>
<feature type="transmembrane region" description="Helical" evidence="1">
    <location>
        <begin position="73"/>
        <end position="96"/>
    </location>
</feature>
<evidence type="ECO:0000313" key="2">
    <source>
        <dbReference type="EMBL" id="ASP40279.1"/>
    </source>
</evidence>
<reference evidence="2 3" key="1">
    <citation type="submission" date="2017-07" db="EMBL/GenBank/DDBJ databases">
        <title>Annotated genome sequence of Bacterioplanes sanyensis isolated from Red Sea.</title>
        <authorList>
            <person name="Rehman Z.U."/>
        </authorList>
    </citation>
    <scope>NUCLEOTIDE SEQUENCE [LARGE SCALE GENOMIC DNA]</scope>
    <source>
        <strain evidence="2 3">NV9</strain>
    </source>
</reference>